<dbReference type="EMBL" id="CP021425">
    <property type="protein sequence ID" value="ARU56213.1"/>
    <property type="molecule type" value="Genomic_DNA"/>
</dbReference>
<dbReference type="KEGG" id="ome:OLMES_2140"/>
<name>A0A1Y0I9Z4_9GAMM</name>
<keyword evidence="1" id="KW-0472">Membrane</keyword>
<evidence type="ECO:0000256" key="1">
    <source>
        <dbReference type="SAM" id="Phobius"/>
    </source>
</evidence>
<dbReference type="Proteomes" id="UP000196027">
    <property type="component" value="Chromosome"/>
</dbReference>
<feature type="transmembrane region" description="Helical" evidence="1">
    <location>
        <begin position="40"/>
        <end position="67"/>
    </location>
</feature>
<keyword evidence="1" id="KW-0812">Transmembrane</keyword>
<accession>A0A1Y0I9Z4</accession>
<gene>
    <name evidence="2" type="ORF">OLMES_2140</name>
</gene>
<keyword evidence="3" id="KW-1185">Reference proteome</keyword>
<evidence type="ECO:0000313" key="2">
    <source>
        <dbReference type="EMBL" id="ARU56213.1"/>
    </source>
</evidence>
<evidence type="ECO:0000313" key="3">
    <source>
        <dbReference type="Proteomes" id="UP000196027"/>
    </source>
</evidence>
<keyword evidence="1" id="KW-1133">Transmembrane helix</keyword>
<dbReference type="AlphaFoldDB" id="A0A1Y0I9Z4"/>
<proteinExistence type="predicted"/>
<reference evidence="2 3" key="1">
    <citation type="submission" date="2017-05" db="EMBL/GenBank/DDBJ databases">
        <title>Genomic insights into alkan degradation activity of Oleiphilus messinensis.</title>
        <authorList>
            <person name="Kozyavkin S.A."/>
            <person name="Slesarev A.I."/>
            <person name="Golyshin P.N."/>
            <person name="Korzhenkov A."/>
            <person name="Golyshina O.N."/>
            <person name="Toshchakov S.V."/>
        </authorList>
    </citation>
    <scope>NUCLEOTIDE SEQUENCE [LARGE SCALE GENOMIC DNA]</scope>
    <source>
        <strain evidence="2 3">ME102</strain>
    </source>
</reference>
<organism evidence="2 3">
    <name type="scientific">Oleiphilus messinensis</name>
    <dbReference type="NCBI Taxonomy" id="141451"/>
    <lineage>
        <taxon>Bacteria</taxon>
        <taxon>Pseudomonadati</taxon>
        <taxon>Pseudomonadota</taxon>
        <taxon>Gammaproteobacteria</taxon>
        <taxon>Oceanospirillales</taxon>
        <taxon>Oleiphilaceae</taxon>
        <taxon>Oleiphilus</taxon>
    </lineage>
</organism>
<sequence length="77" mass="8845">MSAHLITYKRNLQLIPDPLHADRRRATLSYKRQKSLVKSLWILSSICMLLNPVPHIVIPIALFTSFISFCLLDEAKP</sequence>
<protein>
    <submittedName>
        <fullName evidence="2">Uncharacterized protein</fullName>
    </submittedName>
</protein>